<feature type="compositionally biased region" description="Basic and acidic residues" evidence="1">
    <location>
        <begin position="38"/>
        <end position="60"/>
    </location>
</feature>
<accession>A0A8S3RRH7</accession>
<dbReference type="OrthoDB" id="26371at2759"/>
<feature type="compositionally biased region" description="Polar residues" evidence="1">
    <location>
        <begin position="1"/>
        <end position="16"/>
    </location>
</feature>
<dbReference type="AlphaFoldDB" id="A0A8S3RRH7"/>
<dbReference type="Proteomes" id="UP000683360">
    <property type="component" value="Unassembled WGS sequence"/>
</dbReference>
<evidence type="ECO:0000313" key="2">
    <source>
        <dbReference type="EMBL" id="CAG2211075.1"/>
    </source>
</evidence>
<sequence>MSAISSNPVKDTNKQSFWKKESNVPGSIKPVYGAQHPPLHESIPKKKEEKMRSGKKDAFHDFENKTSDAWDDGDDDLLLMSNIPMSIRDVQSTARAVIDNHSHVTAVPSALSGHAGPGVGVRLNYGWQPPKSTPIKFSKPTIPDREAAKLEKFNSVLAGPNTDLDELRKLSWSGIPKPVRPTSWKILSGYLPCSVDQEPQH</sequence>
<comment type="caution">
    <text evidence="2">The sequence shown here is derived from an EMBL/GenBank/DDBJ whole genome shotgun (WGS) entry which is preliminary data.</text>
</comment>
<name>A0A8S3RRH7_MYTED</name>
<organism evidence="2 3">
    <name type="scientific">Mytilus edulis</name>
    <name type="common">Blue mussel</name>
    <dbReference type="NCBI Taxonomy" id="6550"/>
    <lineage>
        <taxon>Eukaryota</taxon>
        <taxon>Metazoa</taxon>
        <taxon>Spiralia</taxon>
        <taxon>Lophotrochozoa</taxon>
        <taxon>Mollusca</taxon>
        <taxon>Bivalvia</taxon>
        <taxon>Autobranchia</taxon>
        <taxon>Pteriomorphia</taxon>
        <taxon>Mytilida</taxon>
        <taxon>Mytiloidea</taxon>
        <taxon>Mytilidae</taxon>
        <taxon>Mytilinae</taxon>
        <taxon>Mytilus</taxon>
    </lineage>
</organism>
<dbReference type="SUPFAM" id="SSF47923">
    <property type="entry name" value="Ypt/Rab-GAP domain of gyp1p"/>
    <property type="match status" value="1"/>
</dbReference>
<evidence type="ECO:0000313" key="3">
    <source>
        <dbReference type="Proteomes" id="UP000683360"/>
    </source>
</evidence>
<keyword evidence="3" id="KW-1185">Reference proteome</keyword>
<evidence type="ECO:0000256" key="1">
    <source>
        <dbReference type="SAM" id="MobiDB-lite"/>
    </source>
</evidence>
<proteinExistence type="predicted"/>
<dbReference type="EMBL" id="CAJPWZ010001253">
    <property type="protein sequence ID" value="CAG2211075.1"/>
    <property type="molecule type" value="Genomic_DNA"/>
</dbReference>
<reference evidence="2" key="1">
    <citation type="submission" date="2021-03" db="EMBL/GenBank/DDBJ databases">
        <authorList>
            <person name="Bekaert M."/>
        </authorList>
    </citation>
    <scope>NUCLEOTIDE SEQUENCE</scope>
</reference>
<gene>
    <name evidence="2" type="ORF">MEDL_25124</name>
</gene>
<dbReference type="InterPro" id="IPR035969">
    <property type="entry name" value="Rab-GAP_TBC_sf"/>
</dbReference>
<protein>
    <submittedName>
        <fullName evidence="2">TBC1D22</fullName>
    </submittedName>
</protein>
<feature type="region of interest" description="Disordered" evidence="1">
    <location>
        <begin position="1"/>
        <end position="60"/>
    </location>
</feature>